<dbReference type="Gene3D" id="3.40.640.10">
    <property type="entry name" value="Type I PLP-dependent aspartate aminotransferase-like (Major domain)"/>
    <property type="match status" value="1"/>
</dbReference>
<keyword evidence="3" id="KW-0808">Transferase</keyword>
<dbReference type="Gene3D" id="3.90.1150.10">
    <property type="entry name" value="Aspartate Aminotransferase, domain 1"/>
    <property type="match status" value="1"/>
</dbReference>
<organism evidence="6 7">
    <name type="scientific">Sphingobacterium paludis</name>
    <dbReference type="NCBI Taxonomy" id="1476465"/>
    <lineage>
        <taxon>Bacteria</taxon>
        <taxon>Pseudomonadati</taxon>
        <taxon>Bacteroidota</taxon>
        <taxon>Sphingobacteriia</taxon>
        <taxon>Sphingobacteriales</taxon>
        <taxon>Sphingobacteriaceae</taxon>
        <taxon>Sphingobacterium</taxon>
    </lineage>
</organism>
<dbReference type="GO" id="GO:0016740">
    <property type="term" value="F:transferase activity"/>
    <property type="evidence" value="ECO:0007669"/>
    <property type="project" value="UniProtKB-KW"/>
</dbReference>
<dbReference type="OrthoDB" id="9807157at2"/>
<evidence type="ECO:0000313" key="7">
    <source>
        <dbReference type="Proteomes" id="UP000294752"/>
    </source>
</evidence>
<dbReference type="Proteomes" id="UP000294752">
    <property type="component" value="Unassembled WGS sequence"/>
</dbReference>
<keyword evidence="7" id="KW-1185">Reference proteome</keyword>
<gene>
    <name evidence="6" type="ORF">B0I21_10175</name>
</gene>
<dbReference type="AlphaFoldDB" id="A0A4R7D7P2"/>
<comment type="cofactor">
    <cofactor evidence="1">
        <name>pyridoxal 5'-phosphate</name>
        <dbReference type="ChEBI" id="CHEBI:597326"/>
    </cofactor>
</comment>
<evidence type="ECO:0000256" key="3">
    <source>
        <dbReference type="ARBA" id="ARBA00022679"/>
    </source>
</evidence>
<dbReference type="InterPro" id="IPR015422">
    <property type="entry name" value="PyrdxlP-dep_Trfase_small"/>
</dbReference>
<sequence>MRKISERWRIRLAQRTAAGTFRQQRQTEDGVDFYSNDYLGLAKSTAFQEKLLQVARQTPSVLTGTSASRVLYGHDQAVATVEKFIAAHHGVARSLLLDSGYHANLALLSAIAQRGDTILIDELVHRSVHDACRLSFAITWKFRHQDLDHLERLLSKASGNTIVAIESLYSMDGDFAAIPKIWALCQRYGAELVVDEAHAVGLFPRGLVHEYGLEEKVLATIVTYGKAFGLNGAAILGSTLLCDYLVNYSSPLLYTTGISPFKALSIHEAYLYMEEHPELRERLRDNIAYYVSLLPMDCAVPQSPIQPVYFPKMHRLQAAVDGMQRCGLTVYPIFSPTVAKGKERLRICIHAFNTRKEIEKLCQEINTWKY</sequence>
<feature type="domain" description="Aminotransferase class I/classII large" evidence="5">
    <location>
        <begin position="29"/>
        <end position="365"/>
    </location>
</feature>
<evidence type="ECO:0000256" key="2">
    <source>
        <dbReference type="ARBA" id="ARBA00010008"/>
    </source>
</evidence>
<proteinExistence type="inferred from homology"/>
<dbReference type="InterPro" id="IPR050087">
    <property type="entry name" value="AON_synthase_class-II"/>
</dbReference>
<dbReference type="Pfam" id="PF00155">
    <property type="entry name" value="Aminotran_1_2"/>
    <property type="match status" value="1"/>
</dbReference>
<comment type="caution">
    <text evidence="6">The sequence shown here is derived from an EMBL/GenBank/DDBJ whole genome shotgun (WGS) entry which is preliminary data.</text>
</comment>
<comment type="similarity">
    <text evidence="2">Belongs to the class-II pyridoxal-phosphate-dependent aminotransferase family. BioF subfamily.</text>
</comment>
<dbReference type="EMBL" id="SNZV01000001">
    <property type="protein sequence ID" value="TDS17213.1"/>
    <property type="molecule type" value="Genomic_DNA"/>
</dbReference>
<dbReference type="InterPro" id="IPR004839">
    <property type="entry name" value="Aminotransferase_I/II_large"/>
</dbReference>
<dbReference type="RefSeq" id="WP_133638366.1">
    <property type="nucleotide sequence ID" value="NZ_SNZV01000001.1"/>
</dbReference>
<dbReference type="GO" id="GO:0030170">
    <property type="term" value="F:pyridoxal phosphate binding"/>
    <property type="evidence" value="ECO:0007669"/>
    <property type="project" value="InterPro"/>
</dbReference>
<name>A0A4R7D7P2_9SPHI</name>
<evidence type="ECO:0000256" key="4">
    <source>
        <dbReference type="ARBA" id="ARBA00022898"/>
    </source>
</evidence>
<dbReference type="SUPFAM" id="SSF53383">
    <property type="entry name" value="PLP-dependent transferases"/>
    <property type="match status" value="1"/>
</dbReference>
<dbReference type="InterPro" id="IPR015421">
    <property type="entry name" value="PyrdxlP-dep_Trfase_major"/>
</dbReference>
<dbReference type="PANTHER" id="PTHR13693:SF77">
    <property type="entry name" value="8-AMINO-7-OXONONANOATE SYNTHASE"/>
    <property type="match status" value="1"/>
</dbReference>
<evidence type="ECO:0000313" key="6">
    <source>
        <dbReference type="EMBL" id="TDS17213.1"/>
    </source>
</evidence>
<accession>A0A4R7D7P2</accession>
<dbReference type="InterPro" id="IPR015424">
    <property type="entry name" value="PyrdxlP-dep_Trfase"/>
</dbReference>
<dbReference type="GO" id="GO:0009102">
    <property type="term" value="P:biotin biosynthetic process"/>
    <property type="evidence" value="ECO:0007669"/>
    <property type="project" value="TreeGrafter"/>
</dbReference>
<dbReference type="PANTHER" id="PTHR13693">
    <property type="entry name" value="CLASS II AMINOTRANSFERASE/8-AMINO-7-OXONONANOATE SYNTHASE"/>
    <property type="match status" value="1"/>
</dbReference>
<keyword evidence="4" id="KW-0663">Pyridoxal phosphate</keyword>
<evidence type="ECO:0000259" key="5">
    <source>
        <dbReference type="Pfam" id="PF00155"/>
    </source>
</evidence>
<evidence type="ECO:0000256" key="1">
    <source>
        <dbReference type="ARBA" id="ARBA00001933"/>
    </source>
</evidence>
<reference evidence="6 7" key="1">
    <citation type="submission" date="2019-03" db="EMBL/GenBank/DDBJ databases">
        <title>Genomic Encyclopedia of Type Strains, Phase III (KMG-III): the genomes of soil and plant-associated and newly described type strains.</title>
        <authorList>
            <person name="Whitman W."/>
        </authorList>
    </citation>
    <scope>NUCLEOTIDE SEQUENCE [LARGE SCALE GENOMIC DNA]</scope>
    <source>
        <strain evidence="6 7">CGMCC 1.12801</strain>
    </source>
</reference>
<protein>
    <submittedName>
        <fullName evidence="6">8-amino-7-oxononanoate synthase</fullName>
    </submittedName>
</protein>